<sequence length="199" mass="21860">MPSPIAITPNSQQPIDLSGEESMAIVAQLGRLAPRRCCTGAALRETRRSITAAQRRAQRQRKDTKQDSSHKPLTKHRHIDKAPHMRQATPPATSSSNTSFFALLENHPLPFAGLFASVTFMIVYFTRGSSRPPVRSIVQHVPPDDAPASYAIEENPAEEAEQQQPTVRVQDEAPSEADPPESPPVDLISACGFRQHPDL</sequence>
<dbReference type="EMBL" id="AGNL01050717">
    <property type="protein sequence ID" value="EJK43733.1"/>
    <property type="molecule type" value="Genomic_DNA"/>
</dbReference>
<feature type="region of interest" description="Disordered" evidence="1">
    <location>
        <begin position="48"/>
        <end position="96"/>
    </location>
</feature>
<proteinExistence type="predicted"/>
<dbReference type="Proteomes" id="UP000266841">
    <property type="component" value="Unassembled WGS sequence"/>
</dbReference>
<gene>
    <name evidence="2" type="ORF">THAOC_37800</name>
</gene>
<comment type="caution">
    <text evidence="2">The sequence shown here is derived from an EMBL/GenBank/DDBJ whole genome shotgun (WGS) entry which is preliminary data.</text>
</comment>
<reference evidence="2 3" key="1">
    <citation type="journal article" date="2012" name="Genome Biol.">
        <title>Genome and low-iron response of an oceanic diatom adapted to chronic iron limitation.</title>
        <authorList>
            <person name="Lommer M."/>
            <person name="Specht M."/>
            <person name="Roy A.S."/>
            <person name="Kraemer L."/>
            <person name="Andreson R."/>
            <person name="Gutowska M.A."/>
            <person name="Wolf J."/>
            <person name="Bergner S.V."/>
            <person name="Schilhabel M.B."/>
            <person name="Klostermeier U.C."/>
            <person name="Beiko R.G."/>
            <person name="Rosenstiel P."/>
            <person name="Hippler M."/>
            <person name="Laroche J."/>
        </authorList>
    </citation>
    <scope>NUCLEOTIDE SEQUENCE [LARGE SCALE GENOMIC DNA]</scope>
    <source>
        <strain evidence="2 3">CCMP1005</strain>
    </source>
</reference>
<feature type="region of interest" description="Disordered" evidence="1">
    <location>
        <begin position="136"/>
        <end position="199"/>
    </location>
</feature>
<protein>
    <submittedName>
        <fullName evidence="2">Uncharacterized protein</fullName>
    </submittedName>
</protein>
<feature type="compositionally biased region" description="Basic and acidic residues" evidence="1">
    <location>
        <begin position="60"/>
        <end position="70"/>
    </location>
</feature>
<name>K0QY60_THAOC</name>
<keyword evidence="3" id="KW-1185">Reference proteome</keyword>
<evidence type="ECO:0000313" key="2">
    <source>
        <dbReference type="EMBL" id="EJK43733.1"/>
    </source>
</evidence>
<evidence type="ECO:0000256" key="1">
    <source>
        <dbReference type="SAM" id="MobiDB-lite"/>
    </source>
</evidence>
<organism evidence="2 3">
    <name type="scientific">Thalassiosira oceanica</name>
    <name type="common">Marine diatom</name>
    <dbReference type="NCBI Taxonomy" id="159749"/>
    <lineage>
        <taxon>Eukaryota</taxon>
        <taxon>Sar</taxon>
        <taxon>Stramenopiles</taxon>
        <taxon>Ochrophyta</taxon>
        <taxon>Bacillariophyta</taxon>
        <taxon>Coscinodiscophyceae</taxon>
        <taxon>Thalassiosirophycidae</taxon>
        <taxon>Thalassiosirales</taxon>
        <taxon>Thalassiosiraceae</taxon>
        <taxon>Thalassiosira</taxon>
    </lineage>
</organism>
<accession>K0QY60</accession>
<evidence type="ECO:0000313" key="3">
    <source>
        <dbReference type="Proteomes" id="UP000266841"/>
    </source>
</evidence>
<dbReference type="AlphaFoldDB" id="K0QY60"/>